<keyword evidence="5" id="KW-0574">Periplasm</keyword>
<dbReference type="InterPro" id="IPR001829">
    <property type="entry name" value="Pili_assmbl_chaperone_bac"/>
</dbReference>
<dbReference type="PANTHER" id="PTHR30251:SF5">
    <property type="entry name" value="FIMBRIAL CHAPARONE PROTEIN"/>
    <property type="match status" value="1"/>
</dbReference>
<dbReference type="Pfam" id="PF02753">
    <property type="entry name" value="PapD_C"/>
    <property type="match status" value="1"/>
</dbReference>
<feature type="signal peptide" evidence="8">
    <location>
        <begin position="1"/>
        <end position="19"/>
    </location>
</feature>
<dbReference type="InterPro" id="IPR050643">
    <property type="entry name" value="Periplasmic_pilus_chap"/>
</dbReference>
<dbReference type="GO" id="GO:0030288">
    <property type="term" value="C:outer membrane-bounded periplasmic space"/>
    <property type="evidence" value="ECO:0007669"/>
    <property type="project" value="InterPro"/>
</dbReference>
<keyword evidence="7" id="KW-0393">Immunoglobulin domain</keyword>
<keyword evidence="4 8" id="KW-0732">Signal</keyword>
<feature type="domain" description="Pili assembly chaperone N-terminal" evidence="9">
    <location>
        <begin position="25"/>
        <end position="145"/>
    </location>
</feature>
<name>Q46992_ECOLX</name>
<dbReference type="Gene3D" id="2.60.40.10">
    <property type="entry name" value="Immunoglobulins"/>
    <property type="match status" value="2"/>
</dbReference>
<reference evidence="11" key="1">
    <citation type="journal article" date="1994" name="Infect. Immun.">
        <title>A minor 987P protein different from the structural fimbrial subunit is the adhesin.</title>
        <authorList>
            <person name="Khan A.S."/>
            <person name="Schifferli D.M."/>
        </authorList>
    </citation>
    <scope>NUCLEOTIDE SEQUENCE</scope>
    <source>
        <strain evidence="11">987</strain>
    </source>
</reference>
<dbReference type="PANTHER" id="PTHR30251">
    <property type="entry name" value="PILUS ASSEMBLY CHAPERONE"/>
    <property type="match status" value="1"/>
</dbReference>
<gene>
    <name evidence="11" type="primary">fasB</name>
</gene>
<evidence type="ECO:0000256" key="2">
    <source>
        <dbReference type="ARBA" id="ARBA00007399"/>
    </source>
</evidence>
<dbReference type="InterPro" id="IPR013783">
    <property type="entry name" value="Ig-like_fold"/>
</dbReference>
<accession>Q46992</accession>
<sequence length="233" mass="26202">MSKFVIFLVFLFISCSSLAAGAFGPTENRLIFDGSKSFISYQISNSDKKIPWLVQAWVEDAKENRTNDFTAAPLVFRVEPSSQFSARLIKKGSVREDQETIYWVVSNAIPGGEEVKTEQERGKISAKLSLAYRYKVPMIYRPKSLSNINKEPESLNWTTNKDGHVKVYNPSRYVVQINHVDINGQRKQGDGISYLIPPMATVDMAIKASVNTKIKYGVINDYGAVNEYEGTVQ</sequence>
<organism evidence="11">
    <name type="scientific">Escherichia coli</name>
    <dbReference type="NCBI Taxonomy" id="562"/>
    <lineage>
        <taxon>Bacteria</taxon>
        <taxon>Pseudomonadati</taxon>
        <taxon>Pseudomonadota</taxon>
        <taxon>Gammaproteobacteria</taxon>
        <taxon>Enterobacterales</taxon>
        <taxon>Enterobacteriaceae</taxon>
        <taxon>Escherichia</taxon>
    </lineage>
</organism>
<feature type="chain" id="PRO_5030175671" evidence="8">
    <location>
        <begin position="20"/>
        <end position="233"/>
    </location>
</feature>
<proteinExistence type="inferred from homology"/>
<dbReference type="AlphaFoldDB" id="Q46992"/>
<dbReference type="PROSITE" id="PS51257">
    <property type="entry name" value="PROKAR_LIPOPROTEIN"/>
    <property type="match status" value="1"/>
</dbReference>
<dbReference type="PRINTS" id="PR00969">
    <property type="entry name" value="CHAPERONPILI"/>
</dbReference>
<keyword evidence="6" id="KW-0143">Chaperone</keyword>
<reference evidence="11" key="4">
    <citation type="submission" date="1996-03" db="EMBL/GenBank/DDBJ databases">
        <authorList>
            <person name="Schifferli D.M."/>
        </authorList>
    </citation>
    <scope>NUCLEOTIDE SEQUENCE</scope>
    <source>
        <strain evidence="11">987</strain>
    </source>
</reference>
<evidence type="ECO:0000313" key="11">
    <source>
        <dbReference type="EMBL" id="AAB02685.1"/>
    </source>
</evidence>
<evidence type="ECO:0000256" key="1">
    <source>
        <dbReference type="ARBA" id="ARBA00004418"/>
    </source>
</evidence>
<dbReference type="EMBL" id="U50547">
    <property type="protein sequence ID" value="AAB02685.1"/>
    <property type="molecule type" value="Genomic_DNA"/>
</dbReference>
<evidence type="ECO:0000259" key="9">
    <source>
        <dbReference type="Pfam" id="PF00345"/>
    </source>
</evidence>
<dbReference type="GO" id="GO:0071555">
    <property type="term" value="P:cell wall organization"/>
    <property type="evidence" value="ECO:0007669"/>
    <property type="project" value="InterPro"/>
</dbReference>
<protein>
    <submittedName>
        <fullName evidence="11">FasB</fullName>
    </submittedName>
</protein>
<dbReference type="Pfam" id="PF00345">
    <property type="entry name" value="PapD_N"/>
    <property type="match status" value="1"/>
</dbReference>
<dbReference type="RefSeq" id="WP_063079416.1">
    <property type="nucleotide sequence ID" value="NZ_UCZI01000041.1"/>
</dbReference>
<dbReference type="SUPFAM" id="SSF49584">
    <property type="entry name" value="Periplasmic chaperone C-domain"/>
    <property type="match status" value="1"/>
</dbReference>
<evidence type="ECO:0000256" key="4">
    <source>
        <dbReference type="ARBA" id="ARBA00022729"/>
    </source>
</evidence>
<dbReference type="InterPro" id="IPR036316">
    <property type="entry name" value="Pili_assmbl_chap_C_dom_sf"/>
</dbReference>
<evidence type="ECO:0000259" key="10">
    <source>
        <dbReference type="Pfam" id="PF02753"/>
    </source>
</evidence>
<dbReference type="InterPro" id="IPR008962">
    <property type="entry name" value="PapD-like_sf"/>
</dbReference>
<evidence type="ECO:0000256" key="8">
    <source>
        <dbReference type="SAM" id="SignalP"/>
    </source>
</evidence>
<evidence type="ECO:0000256" key="3">
    <source>
        <dbReference type="ARBA" id="ARBA00022558"/>
    </source>
</evidence>
<comment type="similarity">
    <text evidence="2">Belongs to the periplasmic pilus chaperone family.</text>
</comment>
<dbReference type="SUPFAM" id="SSF49354">
    <property type="entry name" value="PapD-like"/>
    <property type="match status" value="1"/>
</dbReference>
<feature type="domain" description="Pili assembly chaperone C-terminal" evidence="10">
    <location>
        <begin position="167"/>
        <end position="226"/>
    </location>
</feature>
<evidence type="ECO:0000256" key="7">
    <source>
        <dbReference type="ARBA" id="ARBA00023319"/>
    </source>
</evidence>
<dbReference type="InterPro" id="IPR016148">
    <property type="entry name" value="Pili_assmbl_chaperone_C"/>
</dbReference>
<dbReference type="InterPro" id="IPR016147">
    <property type="entry name" value="Pili_assmbl_chaperone_N"/>
</dbReference>
<comment type="subcellular location">
    <subcellularLocation>
        <location evidence="1">Periplasm</location>
    </subcellularLocation>
</comment>
<keyword evidence="3" id="KW-1029">Fimbrium biogenesis</keyword>
<evidence type="ECO:0000256" key="5">
    <source>
        <dbReference type="ARBA" id="ARBA00022764"/>
    </source>
</evidence>
<reference evidence="11" key="3">
    <citation type="journal article" date="1995" name="J. Bacteriol.">
        <title>Ordered translocation of 987P fimbrial subunits through the outer membrane of Escherichia coli.</title>
        <authorList>
            <person name="Cao J."/>
            <person name="Khan A.S."/>
            <person name="Bayer M.E."/>
            <person name="Schifferli D.M."/>
        </authorList>
    </citation>
    <scope>NUCLEOTIDE SEQUENCE</scope>
    <source>
        <strain evidence="11">987</strain>
    </source>
</reference>
<reference evidence="11" key="2">
    <citation type="journal article" date="1994" name="J. Bacteriol.">
        <title>Permissive linker insertion sites in the outer membrane protein of 987P fimbriae of Escherichia coli.</title>
        <authorList>
            <person name="Schifferli D.M."/>
            <person name="Alrutz M.A."/>
        </authorList>
    </citation>
    <scope>NUCLEOTIDE SEQUENCE</scope>
    <source>
        <strain evidence="11">987</strain>
    </source>
</reference>
<evidence type="ECO:0000256" key="6">
    <source>
        <dbReference type="ARBA" id="ARBA00023186"/>
    </source>
</evidence>